<keyword evidence="2" id="KW-1133">Transmembrane helix</keyword>
<name>A0ABP7VV30_9ACTN</name>
<keyword evidence="2" id="KW-0472">Membrane</keyword>
<comment type="caution">
    <text evidence="3">The sequence shown here is derived from an EMBL/GenBank/DDBJ whole genome shotgun (WGS) entry which is preliminary data.</text>
</comment>
<evidence type="ECO:0000256" key="1">
    <source>
        <dbReference type="SAM" id="MobiDB-lite"/>
    </source>
</evidence>
<sequence length="263" mass="28504">MNYSSQGQGWASEGQPPGQPQAPGQYGQALASTPHPSPNPMPLTMVEIQNYRLSRYDRVPAGEPTVTIRSVDPATKGNAIAYVHVPQDAPKGGRTARPPFHISGLQGEVLCSVRSIDEGAYDVRGGDGTVIGRITRSGGRVLPWPRRAHWILQAASGGEPLTAKRGTVGGWVAWSLLGFPIYSVVWALSTVQGLLLLMLGDKDEAKKESAWELEPPSRALWHRSGGSDAVIDYRGGCIFHFESPRVDFRLAYAQAVLHMWDGI</sequence>
<evidence type="ECO:0000313" key="3">
    <source>
        <dbReference type="EMBL" id="GAA4075096.1"/>
    </source>
</evidence>
<accession>A0ABP7VV30</accession>
<dbReference type="EMBL" id="BAAAZY010000019">
    <property type="protein sequence ID" value="GAA4075096.1"/>
    <property type="molecule type" value="Genomic_DNA"/>
</dbReference>
<dbReference type="Proteomes" id="UP001499984">
    <property type="component" value="Unassembled WGS sequence"/>
</dbReference>
<gene>
    <name evidence="3" type="ORF">GCM10022233_61580</name>
</gene>
<feature type="region of interest" description="Disordered" evidence="1">
    <location>
        <begin position="1"/>
        <end position="43"/>
    </location>
</feature>
<keyword evidence="2" id="KW-0812">Transmembrane</keyword>
<proteinExistence type="predicted"/>
<protein>
    <submittedName>
        <fullName evidence="3">Uncharacterized protein</fullName>
    </submittedName>
</protein>
<evidence type="ECO:0000313" key="4">
    <source>
        <dbReference type="Proteomes" id="UP001499984"/>
    </source>
</evidence>
<feature type="transmembrane region" description="Helical" evidence="2">
    <location>
        <begin position="171"/>
        <end position="199"/>
    </location>
</feature>
<keyword evidence="4" id="KW-1185">Reference proteome</keyword>
<organism evidence="3 4">
    <name type="scientific">Streptomyces shaanxiensis</name>
    <dbReference type="NCBI Taxonomy" id="653357"/>
    <lineage>
        <taxon>Bacteria</taxon>
        <taxon>Bacillati</taxon>
        <taxon>Actinomycetota</taxon>
        <taxon>Actinomycetes</taxon>
        <taxon>Kitasatosporales</taxon>
        <taxon>Streptomycetaceae</taxon>
        <taxon>Streptomyces</taxon>
    </lineage>
</organism>
<evidence type="ECO:0000256" key="2">
    <source>
        <dbReference type="SAM" id="Phobius"/>
    </source>
</evidence>
<reference evidence="4" key="1">
    <citation type="journal article" date="2019" name="Int. J. Syst. Evol. Microbiol.">
        <title>The Global Catalogue of Microorganisms (GCM) 10K type strain sequencing project: providing services to taxonomists for standard genome sequencing and annotation.</title>
        <authorList>
            <consortium name="The Broad Institute Genomics Platform"/>
            <consortium name="The Broad Institute Genome Sequencing Center for Infectious Disease"/>
            <person name="Wu L."/>
            <person name="Ma J."/>
        </authorList>
    </citation>
    <scope>NUCLEOTIDE SEQUENCE [LARGE SCALE GENOMIC DNA]</scope>
    <source>
        <strain evidence="4">JCM 16925</strain>
    </source>
</reference>